<feature type="domain" description="N-acetyltransferase" evidence="1">
    <location>
        <begin position="17"/>
        <end position="178"/>
    </location>
</feature>
<organism evidence="2 3">
    <name type="scientific">Sphingobacterium nematocida</name>
    <dbReference type="NCBI Taxonomy" id="1513896"/>
    <lineage>
        <taxon>Bacteria</taxon>
        <taxon>Pseudomonadati</taxon>
        <taxon>Bacteroidota</taxon>
        <taxon>Sphingobacteriia</taxon>
        <taxon>Sphingobacteriales</taxon>
        <taxon>Sphingobacteriaceae</taxon>
        <taxon>Sphingobacterium</taxon>
    </lineage>
</organism>
<dbReference type="EMBL" id="FUZF01000020">
    <property type="protein sequence ID" value="SKC02031.1"/>
    <property type="molecule type" value="Genomic_DNA"/>
</dbReference>
<dbReference type="RefSeq" id="WP_079645324.1">
    <property type="nucleotide sequence ID" value="NZ_FUZF01000020.1"/>
</dbReference>
<dbReference type="GO" id="GO:0005737">
    <property type="term" value="C:cytoplasm"/>
    <property type="evidence" value="ECO:0007669"/>
    <property type="project" value="TreeGrafter"/>
</dbReference>
<gene>
    <name evidence="2" type="ORF">SAMN05660841_03677</name>
</gene>
<accession>A0A1T5G0S6</accession>
<dbReference type="Pfam" id="PF13302">
    <property type="entry name" value="Acetyltransf_3"/>
    <property type="match status" value="1"/>
</dbReference>
<evidence type="ECO:0000313" key="2">
    <source>
        <dbReference type="EMBL" id="SKC02031.1"/>
    </source>
</evidence>
<evidence type="ECO:0000313" key="3">
    <source>
        <dbReference type="Proteomes" id="UP000190150"/>
    </source>
</evidence>
<dbReference type="STRING" id="1513896.SAMN05660841_03677"/>
<keyword evidence="2" id="KW-0808">Transferase</keyword>
<dbReference type="OrthoDB" id="9811523at2"/>
<dbReference type="AlphaFoldDB" id="A0A1T5G0S6"/>
<dbReference type="InterPro" id="IPR051908">
    <property type="entry name" value="Ribosomal_N-acetyltransferase"/>
</dbReference>
<reference evidence="3" key="1">
    <citation type="submission" date="2017-02" db="EMBL/GenBank/DDBJ databases">
        <authorList>
            <person name="Varghese N."/>
            <person name="Submissions S."/>
        </authorList>
    </citation>
    <scope>NUCLEOTIDE SEQUENCE [LARGE SCALE GENOMIC DNA]</scope>
    <source>
        <strain evidence="3">DSM 24091</strain>
    </source>
</reference>
<proteinExistence type="predicted"/>
<name>A0A1T5G0S6_9SPHI</name>
<keyword evidence="3" id="KW-1185">Reference proteome</keyword>
<dbReference type="PANTHER" id="PTHR43441">
    <property type="entry name" value="RIBOSOMAL-PROTEIN-SERINE ACETYLTRANSFERASE"/>
    <property type="match status" value="1"/>
</dbReference>
<dbReference type="InterPro" id="IPR000182">
    <property type="entry name" value="GNAT_dom"/>
</dbReference>
<dbReference type="Gene3D" id="3.40.630.30">
    <property type="match status" value="1"/>
</dbReference>
<dbReference type="InterPro" id="IPR016181">
    <property type="entry name" value="Acyl_CoA_acyltransferase"/>
</dbReference>
<dbReference type="PROSITE" id="PS51186">
    <property type="entry name" value="GNAT"/>
    <property type="match status" value="1"/>
</dbReference>
<dbReference type="Proteomes" id="UP000190150">
    <property type="component" value="Unassembled WGS sequence"/>
</dbReference>
<protein>
    <submittedName>
        <fullName evidence="2">Ribosomal-protein-serine acetyltransferase</fullName>
    </submittedName>
</protein>
<dbReference type="PANTHER" id="PTHR43441:SF11">
    <property type="entry name" value="RIBOSOMAL-PROTEIN-SERINE ACETYLTRANSFERASE"/>
    <property type="match status" value="1"/>
</dbReference>
<dbReference type="SUPFAM" id="SSF55729">
    <property type="entry name" value="Acyl-CoA N-acyltransferases (Nat)"/>
    <property type="match status" value="1"/>
</dbReference>
<dbReference type="GO" id="GO:1990189">
    <property type="term" value="F:protein N-terminal-serine acetyltransferase activity"/>
    <property type="evidence" value="ECO:0007669"/>
    <property type="project" value="TreeGrafter"/>
</dbReference>
<evidence type="ECO:0000259" key="1">
    <source>
        <dbReference type="PROSITE" id="PS51186"/>
    </source>
</evidence>
<dbReference type="GO" id="GO:0008999">
    <property type="term" value="F:protein-N-terminal-alanine acetyltransferase activity"/>
    <property type="evidence" value="ECO:0007669"/>
    <property type="project" value="TreeGrafter"/>
</dbReference>
<sequence>MTYNTSTIPEIQISSGIILKSSSPDQAEALYNAIQSNKSYLGQFLPWVAHVNSVNDSITYLQKSQENCTQGDELSYNIFKTNTLVGRIGLHQIDKVNNNASIGYWLTEDCQGQGIITTACTALLKIGFQDLNFQRIEILTAINNAKSAAIPLRLGFAHEGILRQVERHDQQYFDLNIFSILRSEWSQQKN</sequence>